<dbReference type="SUPFAM" id="SSF46785">
    <property type="entry name" value="Winged helix' DNA-binding domain"/>
    <property type="match status" value="1"/>
</dbReference>
<dbReference type="PANTHER" id="PTHR43537:SF5">
    <property type="entry name" value="UXU OPERON TRANSCRIPTIONAL REGULATOR"/>
    <property type="match status" value="1"/>
</dbReference>
<name>A0ABV1KEM0_9PSEU</name>
<evidence type="ECO:0000259" key="4">
    <source>
        <dbReference type="PROSITE" id="PS50949"/>
    </source>
</evidence>
<evidence type="ECO:0000313" key="6">
    <source>
        <dbReference type="Proteomes" id="UP001494902"/>
    </source>
</evidence>
<dbReference type="Gene3D" id="1.20.120.530">
    <property type="entry name" value="GntR ligand-binding domain-like"/>
    <property type="match status" value="1"/>
</dbReference>
<proteinExistence type="predicted"/>
<dbReference type="EMBL" id="JBEDNQ010000007">
    <property type="protein sequence ID" value="MEQ3552313.1"/>
    <property type="molecule type" value="Genomic_DNA"/>
</dbReference>
<dbReference type="InterPro" id="IPR000524">
    <property type="entry name" value="Tscrpt_reg_HTH_GntR"/>
</dbReference>
<dbReference type="CDD" id="cd07377">
    <property type="entry name" value="WHTH_GntR"/>
    <property type="match status" value="1"/>
</dbReference>
<accession>A0ABV1KEM0</accession>
<dbReference type="Gene3D" id="1.10.10.10">
    <property type="entry name" value="Winged helix-like DNA-binding domain superfamily/Winged helix DNA-binding domain"/>
    <property type="match status" value="1"/>
</dbReference>
<protein>
    <submittedName>
        <fullName evidence="5">GntR family transcriptional regulator</fullName>
    </submittedName>
</protein>
<comment type="caution">
    <text evidence="5">The sequence shown here is derived from an EMBL/GenBank/DDBJ whole genome shotgun (WGS) entry which is preliminary data.</text>
</comment>
<feature type="domain" description="HTH gntR-type" evidence="4">
    <location>
        <begin position="17"/>
        <end position="84"/>
    </location>
</feature>
<reference evidence="5 6" key="1">
    <citation type="submission" date="2024-03" db="EMBL/GenBank/DDBJ databases">
        <title>Draft genome sequence of Pseudonocardia nematodicida JCM 31783.</title>
        <authorList>
            <person name="Butdee W."/>
            <person name="Duangmal K."/>
        </authorList>
    </citation>
    <scope>NUCLEOTIDE SEQUENCE [LARGE SCALE GENOMIC DNA]</scope>
    <source>
        <strain evidence="5 6">JCM 31783</strain>
    </source>
</reference>
<organism evidence="5 6">
    <name type="scientific">Pseudonocardia nematodicida</name>
    <dbReference type="NCBI Taxonomy" id="1206997"/>
    <lineage>
        <taxon>Bacteria</taxon>
        <taxon>Bacillati</taxon>
        <taxon>Actinomycetota</taxon>
        <taxon>Actinomycetes</taxon>
        <taxon>Pseudonocardiales</taxon>
        <taxon>Pseudonocardiaceae</taxon>
        <taxon>Pseudonocardia</taxon>
    </lineage>
</organism>
<dbReference type="InterPro" id="IPR036390">
    <property type="entry name" value="WH_DNA-bd_sf"/>
</dbReference>
<dbReference type="InterPro" id="IPR008920">
    <property type="entry name" value="TF_FadR/GntR_C"/>
</dbReference>
<gene>
    <name evidence="5" type="ORF">WIS52_17710</name>
</gene>
<dbReference type="SMART" id="SM00895">
    <property type="entry name" value="FCD"/>
    <property type="match status" value="1"/>
</dbReference>
<dbReference type="RefSeq" id="WP_349299381.1">
    <property type="nucleotide sequence ID" value="NZ_JBEDNQ010000007.1"/>
</dbReference>
<keyword evidence="3" id="KW-0804">Transcription</keyword>
<dbReference type="PANTHER" id="PTHR43537">
    <property type="entry name" value="TRANSCRIPTIONAL REGULATOR, GNTR FAMILY"/>
    <property type="match status" value="1"/>
</dbReference>
<dbReference type="Pfam" id="PF07729">
    <property type="entry name" value="FCD"/>
    <property type="match status" value="1"/>
</dbReference>
<dbReference type="Pfam" id="PF00392">
    <property type="entry name" value="GntR"/>
    <property type="match status" value="1"/>
</dbReference>
<dbReference type="InterPro" id="IPR036388">
    <property type="entry name" value="WH-like_DNA-bd_sf"/>
</dbReference>
<dbReference type="SUPFAM" id="SSF48008">
    <property type="entry name" value="GntR ligand-binding domain-like"/>
    <property type="match status" value="1"/>
</dbReference>
<evidence type="ECO:0000256" key="1">
    <source>
        <dbReference type="ARBA" id="ARBA00023015"/>
    </source>
</evidence>
<dbReference type="PROSITE" id="PS50949">
    <property type="entry name" value="HTH_GNTR"/>
    <property type="match status" value="1"/>
</dbReference>
<dbReference type="InterPro" id="IPR011711">
    <property type="entry name" value="GntR_C"/>
</dbReference>
<evidence type="ECO:0000313" key="5">
    <source>
        <dbReference type="EMBL" id="MEQ3552313.1"/>
    </source>
</evidence>
<dbReference type="SMART" id="SM00345">
    <property type="entry name" value="HTH_GNTR"/>
    <property type="match status" value="1"/>
</dbReference>
<keyword evidence="6" id="KW-1185">Reference proteome</keyword>
<keyword evidence="2" id="KW-0238">DNA-binding</keyword>
<keyword evidence="1" id="KW-0805">Transcription regulation</keyword>
<evidence type="ECO:0000256" key="3">
    <source>
        <dbReference type="ARBA" id="ARBA00023163"/>
    </source>
</evidence>
<dbReference type="Proteomes" id="UP001494902">
    <property type="component" value="Unassembled WGS sequence"/>
</dbReference>
<sequence length="240" mass="26506">MARPPVEPPGTVSAVAEPVADRLHAALRTEILDGSRPAGARLREEEIAEAHGTSRTPVREAIRRLVADGLAVLTPHRGAEVVSWTEEDLDELFDLRVLLEGHAAARAAASGRADTDRLTALCDAMEARRHPPDHAEITRLNLEFHREVHRAGGQRVLPDLVGRVVEVPLVHRTIRRYRPERLDASFAQHRDLIAAIEAGDADWARAVMTAHLRAAREVVRDTYRDPPIPTPPAAPHRPSR</sequence>
<evidence type="ECO:0000256" key="2">
    <source>
        <dbReference type="ARBA" id="ARBA00023125"/>
    </source>
</evidence>